<dbReference type="EMBL" id="OX365927">
    <property type="protein sequence ID" value="CAI4052596.1"/>
    <property type="molecule type" value="Genomic_DNA"/>
</dbReference>
<protein>
    <submittedName>
        <fullName evidence="2">Uncharacterized protein</fullName>
    </submittedName>
</protein>
<reference evidence="2" key="1">
    <citation type="submission" date="2022-10" db="EMBL/GenBank/DDBJ databases">
        <authorList>
            <person name="Byrne P K."/>
        </authorList>
    </citation>
    <scope>NUCLEOTIDE SEQUENCE</scope>
    <source>
        <strain evidence="2">CBS7001</strain>
    </source>
</reference>
<proteinExistence type="predicted"/>
<dbReference type="AlphaFoldDB" id="A0AA35NNP4"/>
<organism evidence="2 3">
    <name type="scientific">Saccharomyces uvarum</name>
    <name type="common">Yeast</name>
    <name type="synonym">Saccharomyces bayanus var. uvarum</name>
    <dbReference type="NCBI Taxonomy" id="230603"/>
    <lineage>
        <taxon>Eukaryota</taxon>
        <taxon>Fungi</taxon>
        <taxon>Dikarya</taxon>
        <taxon>Ascomycota</taxon>
        <taxon>Saccharomycotina</taxon>
        <taxon>Saccharomycetes</taxon>
        <taxon>Saccharomycetales</taxon>
        <taxon>Saccharomycetaceae</taxon>
        <taxon>Saccharomyces</taxon>
    </lineage>
</organism>
<keyword evidence="1" id="KW-1133">Transmembrane helix</keyword>
<feature type="transmembrane region" description="Helical" evidence="1">
    <location>
        <begin position="139"/>
        <end position="157"/>
    </location>
</feature>
<evidence type="ECO:0000313" key="2">
    <source>
        <dbReference type="EMBL" id="CAI4052596.1"/>
    </source>
</evidence>
<accession>A0AA35NNP4</accession>
<keyword evidence="1" id="KW-0812">Transmembrane</keyword>
<sequence length="159" mass="18675">MIKGCVARKVGPSLSMVRSYVVTWKRRQQSWLLHRRLCRLNNNYFFLEWELLFLTNEVVKWKEMIGFLESQLSCVKCNVVIEKSSYGKDFQCLIDDYNEQLNENNIVISILKNRPQASPLPVYLYDEVYSRAKLAIAELDSLIIISFISLVFLWVSIEV</sequence>
<dbReference type="Proteomes" id="UP001162090">
    <property type="component" value="Chromosome 16"/>
</dbReference>
<evidence type="ECO:0000313" key="3">
    <source>
        <dbReference type="Proteomes" id="UP001162090"/>
    </source>
</evidence>
<evidence type="ECO:0000256" key="1">
    <source>
        <dbReference type="SAM" id="Phobius"/>
    </source>
</evidence>
<name>A0AA35NNP4_SACUV</name>
<keyword evidence="1" id="KW-0472">Membrane</keyword>
<gene>
    <name evidence="2" type="primary">SUVC16G0820</name>
    <name evidence="2" type="ORF">SUVC_16G0820</name>
</gene>